<name>A0A7J7EUA0_DICBM</name>
<dbReference type="PANTHER" id="PTHR12552">
    <property type="entry name" value="OLIGOPHRENIN 1"/>
    <property type="match status" value="1"/>
</dbReference>
<dbReference type="GO" id="GO:0005096">
    <property type="term" value="F:GTPase activator activity"/>
    <property type="evidence" value="ECO:0007669"/>
    <property type="project" value="InterPro"/>
</dbReference>
<accession>A0A7J7EUA0</accession>
<dbReference type="CDD" id="cd01249">
    <property type="entry name" value="BAR-PH_GRAF_family"/>
    <property type="match status" value="1"/>
</dbReference>
<comment type="caution">
    <text evidence="1">The sequence shown here is derived from an EMBL/GenBank/DDBJ whole genome shotgun (WGS) entry which is preliminary data.</text>
</comment>
<dbReference type="Proteomes" id="UP000551758">
    <property type="component" value="Unassembled WGS sequence"/>
</dbReference>
<dbReference type="InterPro" id="IPR047234">
    <property type="entry name" value="GRAF_fam"/>
</dbReference>
<gene>
    <name evidence="1" type="ORF">HPG69_003803</name>
</gene>
<protein>
    <submittedName>
        <fullName evidence="1">Uncharacterized protein</fullName>
    </submittedName>
</protein>
<evidence type="ECO:0000313" key="2">
    <source>
        <dbReference type="Proteomes" id="UP000551758"/>
    </source>
</evidence>
<dbReference type="PANTHER" id="PTHR12552:SF3">
    <property type="entry name" value="RHO GTPASE-ACTIVATING PROTEIN 42"/>
    <property type="match status" value="1"/>
</dbReference>
<dbReference type="Gene3D" id="2.30.29.30">
    <property type="entry name" value="Pleckstrin-homology domain (PH domain)/Phosphotyrosine-binding domain (PTB)"/>
    <property type="match status" value="1"/>
</dbReference>
<dbReference type="InterPro" id="IPR011993">
    <property type="entry name" value="PH-like_dom_sf"/>
</dbReference>
<dbReference type="AlphaFoldDB" id="A0A7J7EUA0"/>
<reference evidence="1 2" key="1">
    <citation type="journal article" date="2020" name="Mol. Biol. Evol.">
        <title>Interspecific Gene Flow and the Evolution of Specialization in Black and White Rhinoceros.</title>
        <authorList>
            <person name="Moodley Y."/>
            <person name="Westbury M.V."/>
            <person name="Russo I.M."/>
            <person name="Gopalakrishnan S."/>
            <person name="Rakotoarivelo A."/>
            <person name="Olsen R.A."/>
            <person name="Prost S."/>
            <person name="Tunstall T."/>
            <person name="Ryder O.A."/>
            <person name="Dalen L."/>
            <person name="Bruford M.W."/>
        </authorList>
    </citation>
    <scope>NUCLEOTIDE SEQUENCE [LARGE SCALE GENOMIC DNA]</scope>
    <source>
        <strain evidence="1">SBR-YM</strain>
        <tissue evidence="1">Skin</tissue>
    </source>
</reference>
<sequence length="167" mass="19282">MMEGYLYVQERQPLVFTWIKHYRTYDKRSKTFTMCISEMKSSREMNVLVTSSPDTSKLKSCIRRKTDSIDKRLCFDIEVVERHGIITLQAFSEANQKTWLEVTDGKELIYTLPAIISKKEEMYLNEAGSITIFGLYQTGGMNSKVQRLTNTTFSAKSPPDINIDVEL</sequence>
<dbReference type="EMBL" id="JACDTQ010002401">
    <property type="protein sequence ID" value="KAF5919164.1"/>
    <property type="molecule type" value="Genomic_DNA"/>
</dbReference>
<proteinExistence type="predicted"/>
<keyword evidence="2" id="KW-1185">Reference proteome</keyword>
<evidence type="ECO:0000313" key="1">
    <source>
        <dbReference type="EMBL" id="KAF5919164.1"/>
    </source>
</evidence>
<dbReference type="SUPFAM" id="SSF50729">
    <property type="entry name" value="PH domain-like"/>
    <property type="match status" value="1"/>
</dbReference>
<dbReference type="InterPro" id="IPR047225">
    <property type="entry name" value="PH_GRAF"/>
</dbReference>
<organism evidence="1 2">
    <name type="scientific">Diceros bicornis minor</name>
    <name type="common">South-central black rhinoceros</name>
    <dbReference type="NCBI Taxonomy" id="77932"/>
    <lineage>
        <taxon>Eukaryota</taxon>
        <taxon>Metazoa</taxon>
        <taxon>Chordata</taxon>
        <taxon>Craniata</taxon>
        <taxon>Vertebrata</taxon>
        <taxon>Euteleostomi</taxon>
        <taxon>Mammalia</taxon>
        <taxon>Eutheria</taxon>
        <taxon>Laurasiatheria</taxon>
        <taxon>Perissodactyla</taxon>
        <taxon>Rhinocerotidae</taxon>
        <taxon>Diceros</taxon>
    </lineage>
</organism>